<protein>
    <recommendedName>
        <fullName evidence="4 12">Heme exporter protein D</fullName>
    </recommendedName>
</protein>
<dbReference type="GO" id="GO:0017004">
    <property type="term" value="P:cytochrome complex assembly"/>
    <property type="evidence" value="ECO:0007669"/>
    <property type="project" value="UniProtKB-KW"/>
</dbReference>
<dbReference type="InterPro" id="IPR007078">
    <property type="entry name" value="Haem_export_protD_CcmD"/>
</dbReference>
<sequence>MSYLGYVVAAYAVFAVVMAWDFVSPQLQIRRELRAARRRAARQAAARATTPAPNSVPDELTR</sequence>
<comment type="caution">
    <text evidence="14">The sequence shown here is derived from an EMBL/GenBank/DDBJ whole genome shotgun (WGS) entry which is preliminary data.</text>
</comment>
<keyword evidence="15" id="KW-1185">Reference proteome</keyword>
<dbReference type="Pfam" id="PF04995">
    <property type="entry name" value="CcmD"/>
    <property type="match status" value="1"/>
</dbReference>
<keyword evidence="8 12" id="KW-0812">Transmembrane</keyword>
<evidence type="ECO:0000256" key="2">
    <source>
        <dbReference type="ARBA" id="ARBA00004377"/>
    </source>
</evidence>
<dbReference type="RefSeq" id="WP_036208041.1">
    <property type="nucleotide sequence ID" value="NZ_AVPT01000004.1"/>
</dbReference>
<keyword evidence="6 12" id="KW-1003">Cell membrane</keyword>
<name>A0A0A0F4E0_9GAMM</name>
<evidence type="ECO:0000256" key="13">
    <source>
        <dbReference type="SAM" id="MobiDB-lite"/>
    </source>
</evidence>
<dbReference type="NCBIfam" id="TIGR03141">
    <property type="entry name" value="cytochro_ccmD"/>
    <property type="match status" value="1"/>
</dbReference>
<dbReference type="AlphaFoldDB" id="A0A0A0F4E0"/>
<gene>
    <name evidence="14" type="ORF">N799_10440</name>
</gene>
<evidence type="ECO:0000256" key="3">
    <source>
        <dbReference type="ARBA" id="ARBA00008741"/>
    </source>
</evidence>
<comment type="subcellular location">
    <subcellularLocation>
        <location evidence="2 12">Cell inner membrane</location>
        <topology evidence="2 12">Single-pass membrane protein</topology>
    </subcellularLocation>
</comment>
<evidence type="ECO:0000256" key="4">
    <source>
        <dbReference type="ARBA" id="ARBA00016461"/>
    </source>
</evidence>
<keyword evidence="5 12" id="KW-0813">Transport</keyword>
<evidence type="ECO:0000256" key="9">
    <source>
        <dbReference type="ARBA" id="ARBA00022748"/>
    </source>
</evidence>
<accession>A0A0A0F4E0</accession>
<evidence type="ECO:0000256" key="11">
    <source>
        <dbReference type="ARBA" id="ARBA00023136"/>
    </source>
</evidence>
<evidence type="ECO:0000256" key="10">
    <source>
        <dbReference type="ARBA" id="ARBA00022989"/>
    </source>
</evidence>
<evidence type="ECO:0000256" key="12">
    <source>
        <dbReference type="RuleBase" id="RU363101"/>
    </source>
</evidence>
<evidence type="ECO:0000313" key="14">
    <source>
        <dbReference type="EMBL" id="KGM57243.1"/>
    </source>
</evidence>
<evidence type="ECO:0000256" key="1">
    <source>
        <dbReference type="ARBA" id="ARBA00002442"/>
    </source>
</evidence>
<keyword evidence="11 12" id="KW-0472">Membrane</keyword>
<comment type="similarity">
    <text evidence="3 12">Belongs to the CcmD/CycX/HelD family.</text>
</comment>
<keyword evidence="9 12" id="KW-0201">Cytochrome c-type biogenesis</keyword>
<dbReference type="GO" id="GO:0015886">
    <property type="term" value="P:heme transport"/>
    <property type="evidence" value="ECO:0007669"/>
    <property type="project" value="InterPro"/>
</dbReference>
<feature type="region of interest" description="Disordered" evidence="13">
    <location>
        <begin position="42"/>
        <end position="62"/>
    </location>
</feature>
<organism evidence="14 15">
    <name type="scientific">Lysobacter arseniciresistens ZS79</name>
    <dbReference type="NCBI Taxonomy" id="913325"/>
    <lineage>
        <taxon>Bacteria</taxon>
        <taxon>Pseudomonadati</taxon>
        <taxon>Pseudomonadota</taxon>
        <taxon>Gammaproteobacteria</taxon>
        <taxon>Lysobacterales</taxon>
        <taxon>Lysobacteraceae</taxon>
        <taxon>Novilysobacter</taxon>
    </lineage>
</organism>
<evidence type="ECO:0000256" key="7">
    <source>
        <dbReference type="ARBA" id="ARBA00022519"/>
    </source>
</evidence>
<proteinExistence type="inferred from homology"/>
<feature type="transmembrane region" description="Helical" evidence="12">
    <location>
        <begin position="6"/>
        <end position="23"/>
    </location>
</feature>
<evidence type="ECO:0000256" key="5">
    <source>
        <dbReference type="ARBA" id="ARBA00022448"/>
    </source>
</evidence>
<comment type="function">
    <text evidence="1 12">Required for the export of heme to the periplasm for the biogenesis of c-type cytochromes.</text>
</comment>
<reference evidence="14 15" key="1">
    <citation type="journal article" date="2015" name="Stand. Genomic Sci.">
        <title>Genomic information of the arsenic-resistant bacterium Lysobacter arseniciresistens type strain ZS79(T) and comparison of Lysobacter draft genomes.</title>
        <authorList>
            <person name="Liu L."/>
            <person name="Zhang S."/>
            <person name="Luo M."/>
            <person name="Wang G."/>
        </authorList>
    </citation>
    <scope>NUCLEOTIDE SEQUENCE [LARGE SCALE GENOMIC DNA]</scope>
    <source>
        <strain evidence="14 15">ZS79</strain>
    </source>
</reference>
<evidence type="ECO:0000256" key="8">
    <source>
        <dbReference type="ARBA" id="ARBA00022692"/>
    </source>
</evidence>
<dbReference type="Proteomes" id="UP000029989">
    <property type="component" value="Unassembled WGS sequence"/>
</dbReference>
<keyword evidence="10 12" id="KW-1133">Transmembrane helix</keyword>
<dbReference type="STRING" id="913325.N799_10440"/>
<dbReference type="EMBL" id="AVPT01000004">
    <property type="protein sequence ID" value="KGM57243.1"/>
    <property type="molecule type" value="Genomic_DNA"/>
</dbReference>
<dbReference type="GO" id="GO:0005886">
    <property type="term" value="C:plasma membrane"/>
    <property type="evidence" value="ECO:0007669"/>
    <property type="project" value="UniProtKB-SubCell"/>
</dbReference>
<evidence type="ECO:0000313" key="15">
    <source>
        <dbReference type="Proteomes" id="UP000029989"/>
    </source>
</evidence>
<keyword evidence="7 12" id="KW-0997">Cell inner membrane</keyword>
<evidence type="ECO:0000256" key="6">
    <source>
        <dbReference type="ARBA" id="ARBA00022475"/>
    </source>
</evidence>